<proteinExistence type="predicted"/>
<gene>
    <name evidence="1" type="ORF">PISMIDRAFT_676106</name>
</gene>
<dbReference type="EMBL" id="KN833702">
    <property type="protein sequence ID" value="KIK26308.1"/>
    <property type="molecule type" value="Genomic_DNA"/>
</dbReference>
<name>A0A0D0A2L2_9AGAM</name>
<dbReference type="AlphaFoldDB" id="A0A0D0A2L2"/>
<dbReference type="HOGENOM" id="CLU_3069575_0_0_1"/>
<reference evidence="2" key="2">
    <citation type="submission" date="2015-01" db="EMBL/GenBank/DDBJ databases">
        <title>Evolutionary Origins and Diversification of the Mycorrhizal Mutualists.</title>
        <authorList>
            <consortium name="DOE Joint Genome Institute"/>
            <consortium name="Mycorrhizal Genomics Consortium"/>
            <person name="Kohler A."/>
            <person name="Kuo A."/>
            <person name="Nagy L.G."/>
            <person name="Floudas D."/>
            <person name="Copeland A."/>
            <person name="Barry K.W."/>
            <person name="Cichocki N."/>
            <person name="Veneault-Fourrey C."/>
            <person name="LaButti K."/>
            <person name="Lindquist E.A."/>
            <person name="Lipzen A."/>
            <person name="Lundell T."/>
            <person name="Morin E."/>
            <person name="Murat C."/>
            <person name="Riley R."/>
            <person name="Ohm R."/>
            <person name="Sun H."/>
            <person name="Tunlid A."/>
            <person name="Henrissat B."/>
            <person name="Grigoriev I.V."/>
            <person name="Hibbett D.S."/>
            <person name="Martin F."/>
        </authorList>
    </citation>
    <scope>NUCLEOTIDE SEQUENCE [LARGE SCALE GENOMIC DNA]</scope>
    <source>
        <strain evidence="2">441</strain>
    </source>
</reference>
<dbReference type="Proteomes" id="UP000054018">
    <property type="component" value="Unassembled WGS sequence"/>
</dbReference>
<evidence type="ECO:0000313" key="1">
    <source>
        <dbReference type="EMBL" id="KIK26308.1"/>
    </source>
</evidence>
<protein>
    <submittedName>
        <fullName evidence="1">Uncharacterized protein</fullName>
    </submittedName>
</protein>
<reference evidence="1 2" key="1">
    <citation type="submission" date="2014-04" db="EMBL/GenBank/DDBJ databases">
        <authorList>
            <consortium name="DOE Joint Genome Institute"/>
            <person name="Kuo A."/>
            <person name="Kohler A."/>
            <person name="Costa M.D."/>
            <person name="Nagy L.G."/>
            <person name="Floudas D."/>
            <person name="Copeland A."/>
            <person name="Barry K.W."/>
            <person name="Cichocki N."/>
            <person name="Veneault-Fourrey C."/>
            <person name="LaButti K."/>
            <person name="Lindquist E.A."/>
            <person name="Lipzen A."/>
            <person name="Lundell T."/>
            <person name="Morin E."/>
            <person name="Murat C."/>
            <person name="Sun H."/>
            <person name="Tunlid A."/>
            <person name="Henrissat B."/>
            <person name="Grigoriev I.V."/>
            <person name="Hibbett D.S."/>
            <person name="Martin F."/>
            <person name="Nordberg H.P."/>
            <person name="Cantor M.N."/>
            <person name="Hua S.X."/>
        </authorList>
    </citation>
    <scope>NUCLEOTIDE SEQUENCE [LARGE SCALE GENOMIC DNA]</scope>
    <source>
        <strain evidence="1 2">441</strain>
    </source>
</reference>
<accession>A0A0D0A2L2</accession>
<evidence type="ECO:0000313" key="2">
    <source>
        <dbReference type="Proteomes" id="UP000054018"/>
    </source>
</evidence>
<organism evidence="1 2">
    <name type="scientific">Pisolithus microcarpus 441</name>
    <dbReference type="NCBI Taxonomy" id="765257"/>
    <lineage>
        <taxon>Eukaryota</taxon>
        <taxon>Fungi</taxon>
        <taxon>Dikarya</taxon>
        <taxon>Basidiomycota</taxon>
        <taxon>Agaricomycotina</taxon>
        <taxon>Agaricomycetes</taxon>
        <taxon>Agaricomycetidae</taxon>
        <taxon>Boletales</taxon>
        <taxon>Sclerodermatineae</taxon>
        <taxon>Pisolithaceae</taxon>
        <taxon>Pisolithus</taxon>
    </lineage>
</organism>
<sequence>METSKEWYDKEEGRWLMGCSSFGQINFVASPSNVSFALKLVNGIRVKPSTIIT</sequence>
<keyword evidence="2" id="KW-1185">Reference proteome</keyword>